<dbReference type="InterPro" id="IPR004701">
    <property type="entry name" value="PTS_EIIA_man-typ"/>
</dbReference>
<evidence type="ECO:0000256" key="5">
    <source>
        <dbReference type="ARBA" id="ARBA00022679"/>
    </source>
</evidence>
<dbReference type="GO" id="GO:0009401">
    <property type="term" value="P:phosphoenolpyruvate-dependent sugar phosphotransferase system"/>
    <property type="evidence" value="ECO:0007669"/>
    <property type="project" value="UniProtKB-KW"/>
</dbReference>
<gene>
    <name evidence="9" type="primary">manX_2</name>
    <name evidence="9" type="ORF">CTLFYP3_01066</name>
</gene>
<evidence type="ECO:0000313" key="9">
    <source>
        <dbReference type="EMBL" id="VYT94136.1"/>
    </source>
</evidence>
<dbReference type="GO" id="GO:0005737">
    <property type="term" value="C:cytoplasm"/>
    <property type="evidence" value="ECO:0007669"/>
    <property type="project" value="UniProtKB-SubCell"/>
</dbReference>
<evidence type="ECO:0000256" key="7">
    <source>
        <dbReference type="ARBA" id="ARBA00022777"/>
    </source>
</evidence>
<dbReference type="SUPFAM" id="SSF53062">
    <property type="entry name" value="PTS system fructose IIA component-like"/>
    <property type="match status" value="1"/>
</dbReference>
<keyword evidence="2" id="KW-0813">Transport</keyword>
<dbReference type="PANTHER" id="PTHR33799:SF1">
    <property type="entry name" value="PTS SYSTEM MANNOSE-SPECIFIC EIIAB COMPONENT-RELATED"/>
    <property type="match status" value="1"/>
</dbReference>
<evidence type="ECO:0000256" key="2">
    <source>
        <dbReference type="ARBA" id="ARBA00022448"/>
    </source>
</evidence>
<evidence type="ECO:0000256" key="3">
    <source>
        <dbReference type="ARBA" id="ARBA00022490"/>
    </source>
</evidence>
<protein>
    <submittedName>
        <fullName evidence="9">PTS system mannose-specific EIIAB component</fullName>
    </submittedName>
</protein>
<dbReference type="GO" id="GO:0016301">
    <property type="term" value="F:kinase activity"/>
    <property type="evidence" value="ECO:0007669"/>
    <property type="project" value="UniProtKB-KW"/>
</dbReference>
<dbReference type="GO" id="GO:0016020">
    <property type="term" value="C:membrane"/>
    <property type="evidence" value="ECO:0007669"/>
    <property type="project" value="InterPro"/>
</dbReference>
<evidence type="ECO:0000256" key="1">
    <source>
        <dbReference type="ARBA" id="ARBA00004496"/>
    </source>
</evidence>
<dbReference type="Pfam" id="PF03610">
    <property type="entry name" value="EIIA-man"/>
    <property type="match status" value="1"/>
</dbReference>
<accession>A0A6N3AWU2</accession>
<keyword evidence="7" id="KW-0418">Kinase</keyword>
<feature type="domain" description="PTS EIIA type-4" evidence="8">
    <location>
        <begin position="1"/>
        <end position="126"/>
    </location>
</feature>
<keyword evidence="3" id="KW-0963">Cytoplasm</keyword>
<evidence type="ECO:0000256" key="4">
    <source>
        <dbReference type="ARBA" id="ARBA00022597"/>
    </source>
</evidence>
<organism evidence="9">
    <name type="scientific">Clostridium tertium</name>
    <dbReference type="NCBI Taxonomy" id="1559"/>
    <lineage>
        <taxon>Bacteria</taxon>
        <taxon>Bacillati</taxon>
        <taxon>Bacillota</taxon>
        <taxon>Clostridia</taxon>
        <taxon>Eubacteriales</taxon>
        <taxon>Clostridiaceae</taxon>
        <taxon>Clostridium</taxon>
    </lineage>
</organism>
<dbReference type="CDD" id="cd00006">
    <property type="entry name" value="PTS_IIA_man"/>
    <property type="match status" value="1"/>
</dbReference>
<comment type="subcellular location">
    <subcellularLocation>
        <location evidence="1">Cytoplasm</location>
    </subcellularLocation>
</comment>
<dbReference type="InterPro" id="IPR051471">
    <property type="entry name" value="Bacterial_PTS_sugar_comp"/>
</dbReference>
<dbReference type="RefSeq" id="WP_156625593.1">
    <property type="nucleotide sequence ID" value="NZ_CACRTO010000008.1"/>
</dbReference>
<name>A0A6N3AWU2_9CLOT</name>
<keyword evidence="4" id="KW-0762">Sugar transport</keyword>
<dbReference type="PANTHER" id="PTHR33799">
    <property type="entry name" value="PTS PERMEASE-RELATED-RELATED"/>
    <property type="match status" value="1"/>
</dbReference>
<keyword evidence="5" id="KW-0808">Transferase</keyword>
<keyword evidence="6" id="KW-0598">Phosphotransferase system</keyword>
<sequence length="137" mass="15151">MIGILLVTHGDFAEGIKNSTELIVGKLEKFTTLGLYHGDSIDDFNKKVLDCIIELDGGDGVLVFSDLYCATPFNSTVVNNAELKGHDYKSISGVNLPMLIEALTCRDNMNLEDLSEYVMDIGKNGIKELFKEMSNRK</sequence>
<reference evidence="9" key="1">
    <citation type="submission" date="2019-11" db="EMBL/GenBank/DDBJ databases">
        <authorList>
            <person name="Feng L."/>
        </authorList>
    </citation>
    <scope>NUCLEOTIDE SEQUENCE</scope>
    <source>
        <strain evidence="9">CTertiumLFYP3</strain>
    </source>
</reference>
<dbReference type="AlphaFoldDB" id="A0A6N3AWU2"/>
<dbReference type="Gene3D" id="3.40.50.510">
    <property type="entry name" value="Phosphotransferase system, mannose-type IIA component"/>
    <property type="match status" value="1"/>
</dbReference>
<dbReference type="InterPro" id="IPR033887">
    <property type="entry name" value="PTS_IIA_man"/>
</dbReference>
<dbReference type="PROSITE" id="PS51096">
    <property type="entry name" value="PTS_EIIA_TYPE_4"/>
    <property type="match status" value="1"/>
</dbReference>
<evidence type="ECO:0000256" key="6">
    <source>
        <dbReference type="ARBA" id="ARBA00022683"/>
    </source>
</evidence>
<dbReference type="EMBL" id="CACRTO010000008">
    <property type="protein sequence ID" value="VYT94136.1"/>
    <property type="molecule type" value="Genomic_DNA"/>
</dbReference>
<dbReference type="InterPro" id="IPR036662">
    <property type="entry name" value="PTS_EIIA_man-typ_sf"/>
</dbReference>
<proteinExistence type="predicted"/>
<evidence type="ECO:0000259" key="8">
    <source>
        <dbReference type="PROSITE" id="PS51096"/>
    </source>
</evidence>